<dbReference type="Proteomes" id="UP000655420">
    <property type="component" value="Unassembled WGS sequence"/>
</dbReference>
<dbReference type="Pfam" id="PF13519">
    <property type="entry name" value="VWA_2"/>
    <property type="match status" value="1"/>
</dbReference>
<gene>
    <name evidence="3" type="ORF">H0I76_03185</name>
</gene>
<reference evidence="3" key="1">
    <citation type="submission" date="2020-12" db="EMBL/GenBank/DDBJ databases">
        <title>Bacterial taxonomy.</title>
        <authorList>
            <person name="Pan X."/>
        </authorList>
    </citation>
    <scope>NUCLEOTIDE SEQUENCE</scope>
    <source>
        <strain evidence="3">M0105</strain>
    </source>
</reference>
<feature type="transmembrane region" description="Helical" evidence="1">
    <location>
        <begin position="62"/>
        <end position="84"/>
    </location>
</feature>
<dbReference type="EMBL" id="JAEHHL010000001">
    <property type="protein sequence ID" value="MBK0398181.1"/>
    <property type="molecule type" value="Genomic_DNA"/>
</dbReference>
<protein>
    <submittedName>
        <fullName evidence="3">VWA domain-containing protein</fullName>
    </submittedName>
</protein>
<name>A0A8J7M4I0_9RHOB</name>
<accession>A0A8J7M4I0</accession>
<keyword evidence="1" id="KW-1133">Transmembrane helix</keyword>
<evidence type="ECO:0000313" key="4">
    <source>
        <dbReference type="Proteomes" id="UP000655420"/>
    </source>
</evidence>
<dbReference type="AlphaFoldDB" id="A0A8J7M4I0"/>
<dbReference type="InterPro" id="IPR002035">
    <property type="entry name" value="VWF_A"/>
</dbReference>
<keyword evidence="4" id="KW-1185">Reference proteome</keyword>
<feature type="domain" description="VWFA" evidence="2">
    <location>
        <begin position="98"/>
        <end position="201"/>
    </location>
</feature>
<evidence type="ECO:0000256" key="1">
    <source>
        <dbReference type="SAM" id="Phobius"/>
    </source>
</evidence>
<dbReference type="RefSeq" id="WP_200606938.1">
    <property type="nucleotide sequence ID" value="NZ_JAEHHL010000001.1"/>
</dbReference>
<evidence type="ECO:0000259" key="2">
    <source>
        <dbReference type="Pfam" id="PF13519"/>
    </source>
</evidence>
<proteinExistence type="predicted"/>
<dbReference type="Gene3D" id="3.40.50.410">
    <property type="entry name" value="von Willebrand factor, type A domain"/>
    <property type="match status" value="1"/>
</dbReference>
<comment type="caution">
    <text evidence="3">The sequence shown here is derived from an EMBL/GenBank/DDBJ whole genome shotgun (WGS) entry which is preliminary data.</text>
</comment>
<dbReference type="InterPro" id="IPR036465">
    <property type="entry name" value="vWFA_dom_sf"/>
</dbReference>
<keyword evidence="1" id="KW-0812">Transmembrane</keyword>
<keyword evidence="1" id="KW-0472">Membrane</keyword>
<sequence length="311" mass="32127">MIGGDPVWLLRPWWLLALPVIGLLTAWQWHRTPEEGAWSRVIDPALLAAMREIGQMAKGGSVALRLAPLAAAAGVAVALAGPAIQRKGAPALRNLDEVMIVMDLSPSMTQGGSLDDAQAAAAALLHGAAGRPVGLMLYAGEPYLIGPASDDPATLETPISVLDAETLPVRGSRPDRAIAAVRERLGAAGIRTADIVLITDGGGIGDGAIREATRVRDVGGKLSAVLVEPDRGAATQGVPFADAEALGRLVAAGGGVLTDAHDTEAVSRHLAARRSGLAEDASLSALLLHDIGRWLLMLAMVPALALWRRGS</sequence>
<organism evidence="3 4">
    <name type="scientific">Thermohalobaculum xanthum</name>
    <dbReference type="NCBI Taxonomy" id="2753746"/>
    <lineage>
        <taxon>Bacteria</taxon>
        <taxon>Pseudomonadati</taxon>
        <taxon>Pseudomonadota</taxon>
        <taxon>Alphaproteobacteria</taxon>
        <taxon>Rhodobacterales</taxon>
        <taxon>Paracoccaceae</taxon>
        <taxon>Thermohalobaculum</taxon>
    </lineage>
</organism>
<evidence type="ECO:0000313" key="3">
    <source>
        <dbReference type="EMBL" id="MBK0398181.1"/>
    </source>
</evidence>
<feature type="transmembrane region" description="Helical" evidence="1">
    <location>
        <begin position="12"/>
        <end position="30"/>
    </location>
</feature>
<dbReference type="SUPFAM" id="SSF53300">
    <property type="entry name" value="vWA-like"/>
    <property type="match status" value="1"/>
</dbReference>